<feature type="chain" id="PRO_5024361809" evidence="1">
    <location>
        <begin position="21"/>
        <end position="370"/>
    </location>
</feature>
<evidence type="ECO:0000259" key="2">
    <source>
        <dbReference type="PROSITE" id="PS51352"/>
    </source>
</evidence>
<evidence type="ECO:0000313" key="3">
    <source>
        <dbReference type="EMBL" id="KAA5543796.1"/>
    </source>
</evidence>
<proteinExistence type="predicted"/>
<dbReference type="GO" id="GO:0016491">
    <property type="term" value="F:oxidoreductase activity"/>
    <property type="evidence" value="ECO:0007669"/>
    <property type="project" value="InterPro"/>
</dbReference>
<feature type="domain" description="Thioredoxin" evidence="2">
    <location>
        <begin position="215"/>
        <end position="367"/>
    </location>
</feature>
<dbReference type="SUPFAM" id="SSF52833">
    <property type="entry name" value="Thioredoxin-like"/>
    <property type="match status" value="1"/>
</dbReference>
<dbReference type="Pfam" id="PF00578">
    <property type="entry name" value="AhpC-TSA"/>
    <property type="match status" value="1"/>
</dbReference>
<feature type="signal peptide" evidence="1">
    <location>
        <begin position="1"/>
        <end position="20"/>
    </location>
</feature>
<dbReference type="AlphaFoldDB" id="A0A5M6DBB3"/>
<comment type="caution">
    <text evidence="3">The sequence shown here is derived from an EMBL/GenBank/DDBJ whole genome shotgun (WGS) entry which is preliminary data.</text>
</comment>
<dbReference type="InterPro" id="IPR013766">
    <property type="entry name" value="Thioredoxin_domain"/>
</dbReference>
<dbReference type="PROSITE" id="PS51352">
    <property type="entry name" value="THIOREDOXIN_2"/>
    <property type="match status" value="1"/>
</dbReference>
<dbReference type="Proteomes" id="UP000324479">
    <property type="component" value="Unassembled WGS sequence"/>
</dbReference>
<evidence type="ECO:0000313" key="4">
    <source>
        <dbReference type="Proteomes" id="UP000324479"/>
    </source>
</evidence>
<gene>
    <name evidence="3" type="ORF">FYK55_11515</name>
</gene>
<accession>A0A5M6DBB3</accession>
<dbReference type="RefSeq" id="WP_150076548.1">
    <property type="nucleotide sequence ID" value="NZ_VWOX01000005.1"/>
</dbReference>
<reference evidence="3 4" key="1">
    <citation type="submission" date="2019-08" db="EMBL/GenBank/DDBJ databases">
        <authorList>
            <person name="Dhanesh K."/>
            <person name="Kumar G."/>
            <person name="Sasikala C."/>
            <person name="Venkata Ramana C."/>
        </authorList>
    </citation>
    <scope>NUCLEOTIDE SEQUENCE [LARGE SCALE GENOMIC DNA]</scope>
    <source>
        <strain evidence="3 4">JC645</strain>
    </source>
</reference>
<sequence>MASKHRAFFLFLFSVATFYAGVAPDRAIAQLAPEPPEVNPVLLQMIRDSAIHRELDLSAEQIDAVMHVLEEVDGPWFRVRIRPQPERKVVMGKLTLQLEQALAEILKPDQLDRLNQLRNQALGTRMIVRDAAVSQLDLASQKRGELFEYFAETDRMVATWQEQLRGGEGDERAIASKIQQRQNDERQHFVDSLTNAQKRTLYDLTGKSFDFQQVKRMYPRAPELTLEGAEWLQGGPLTLEQLRGKVVALHFYAFQCINCRRNLPHYNGWHTDYADQGLVVIGIQTPETSAERSVERVAAAIQSEGIEYPVLMDAESSNWKRWSNTMWPTVYLIDKQGFLRRWWQGELNWKETPGEKQMRETIETLLAEGD</sequence>
<dbReference type="Gene3D" id="3.40.30.10">
    <property type="entry name" value="Glutaredoxin"/>
    <property type="match status" value="1"/>
</dbReference>
<dbReference type="InterPro" id="IPR050553">
    <property type="entry name" value="Thioredoxin_ResA/DsbE_sf"/>
</dbReference>
<dbReference type="GO" id="GO:0016209">
    <property type="term" value="F:antioxidant activity"/>
    <property type="evidence" value="ECO:0007669"/>
    <property type="project" value="InterPro"/>
</dbReference>
<dbReference type="InterPro" id="IPR036249">
    <property type="entry name" value="Thioredoxin-like_sf"/>
</dbReference>
<dbReference type="EMBL" id="VWOX01000005">
    <property type="protein sequence ID" value="KAA5543796.1"/>
    <property type="molecule type" value="Genomic_DNA"/>
</dbReference>
<protein>
    <submittedName>
        <fullName evidence="3">Redoxin domain-containing protein</fullName>
    </submittedName>
</protein>
<dbReference type="InterPro" id="IPR000866">
    <property type="entry name" value="AhpC/TSA"/>
</dbReference>
<evidence type="ECO:0000256" key="1">
    <source>
        <dbReference type="SAM" id="SignalP"/>
    </source>
</evidence>
<keyword evidence="4" id="KW-1185">Reference proteome</keyword>
<dbReference type="PANTHER" id="PTHR42852:SF13">
    <property type="entry name" value="PROTEIN DIPZ"/>
    <property type="match status" value="1"/>
</dbReference>
<name>A0A5M6DBB3_9BACT</name>
<keyword evidence="1" id="KW-0732">Signal</keyword>
<organism evidence="3 4">
    <name type="scientific">Roseiconus nitratireducens</name>
    <dbReference type="NCBI Taxonomy" id="2605748"/>
    <lineage>
        <taxon>Bacteria</taxon>
        <taxon>Pseudomonadati</taxon>
        <taxon>Planctomycetota</taxon>
        <taxon>Planctomycetia</taxon>
        <taxon>Pirellulales</taxon>
        <taxon>Pirellulaceae</taxon>
        <taxon>Roseiconus</taxon>
    </lineage>
</organism>
<dbReference type="PANTHER" id="PTHR42852">
    <property type="entry name" value="THIOL:DISULFIDE INTERCHANGE PROTEIN DSBE"/>
    <property type="match status" value="1"/>
</dbReference>